<evidence type="ECO:0000313" key="2">
    <source>
        <dbReference type="Proteomes" id="UP000049455"/>
    </source>
</evidence>
<gene>
    <name evidence="1" type="ORF">JSE7799_00693</name>
</gene>
<keyword evidence="2" id="KW-1185">Reference proteome</keyword>
<reference evidence="1 2" key="1">
    <citation type="submission" date="2015-09" db="EMBL/GenBank/DDBJ databases">
        <authorList>
            <person name="Jackson K.R."/>
            <person name="Lunt B.L."/>
            <person name="Fisher J.N.B."/>
            <person name="Gardner A.V."/>
            <person name="Bailey M.E."/>
            <person name="Deus L.M."/>
            <person name="Earl A.S."/>
            <person name="Gibby P.D."/>
            <person name="Hartmann K.A."/>
            <person name="Liu J.E."/>
            <person name="Manci A.M."/>
            <person name="Nielsen D.A."/>
            <person name="Solomon M.B."/>
            <person name="Breakwell D.P."/>
            <person name="Burnett S.H."/>
            <person name="Grose J.H."/>
        </authorList>
    </citation>
    <scope>NUCLEOTIDE SEQUENCE [LARGE SCALE GENOMIC DNA]</scope>
    <source>
        <strain evidence="1 2">CECT 7799</strain>
    </source>
</reference>
<accession>A0A0M7B5M7</accession>
<organism evidence="1 2">
    <name type="scientific">Jannaschia seosinensis</name>
    <dbReference type="NCBI Taxonomy" id="313367"/>
    <lineage>
        <taxon>Bacteria</taxon>
        <taxon>Pseudomonadati</taxon>
        <taxon>Pseudomonadota</taxon>
        <taxon>Alphaproteobacteria</taxon>
        <taxon>Rhodobacterales</taxon>
        <taxon>Roseobacteraceae</taxon>
        <taxon>Jannaschia</taxon>
    </lineage>
</organism>
<name>A0A0M7B5M7_9RHOB</name>
<proteinExistence type="predicted"/>
<evidence type="ECO:0000313" key="1">
    <source>
        <dbReference type="EMBL" id="CUH25373.1"/>
    </source>
</evidence>
<protein>
    <submittedName>
        <fullName evidence="1">Uncharacterized protein</fullName>
    </submittedName>
</protein>
<sequence>MHCMKLLGQRLMARGFDRQVAEVQGRIAVMNGYTALGIPVPEAVG</sequence>
<dbReference type="AlphaFoldDB" id="A0A0M7B5M7"/>
<dbReference type="STRING" id="313367.JSE7799_00693"/>
<dbReference type="Proteomes" id="UP000049455">
    <property type="component" value="Unassembled WGS sequence"/>
</dbReference>
<dbReference type="EMBL" id="CYPR01000042">
    <property type="protein sequence ID" value="CUH25373.1"/>
    <property type="molecule type" value="Genomic_DNA"/>
</dbReference>